<comment type="similarity">
    <text evidence="1">Belongs to the AspA/AstE family. Aspartoacylase subfamily.</text>
</comment>
<keyword evidence="3 9" id="KW-0378">Hydrolase</keyword>
<protein>
    <submittedName>
        <fullName evidence="9">Aspartoacylase</fullName>
        <ecNumber evidence="9">3.5.1.15</ecNumber>
    </submittedName>
</protein>
<dbReference type="GO" id="GO:0005829">
    <property type="term" value="C:cytosol"/>
    <property type="evidence" value="ECO:0007669"/>
    <property type="project" value="TreeGrafter"/>
</dbReference>
<feature type="domain" description="Succinylglutamate desuccinylase/Aspartoacylase catalytic" evidence="8">
    <location>
        <begin position="4"/>
        <end position="194"/>
    </location>
</feature>
<proteinExistence type="inferred from homology"/>
<feature type="domain" description="AstE/AspA barrel-sandwich hybrid" evidence="7">
    <location>
        <begin position="210"/>
        <end position="289"/>
    </location>
</feature>
<dbReference type="GO" id="GO:0019807">
    <property type="term" value="F:aspartoacylase activity"/>
    <property type="evidence" value="ECO:0007669"/>
    <property type="project" value="UniProtKB-EC"/>
</dbReference>
<feature type="binding site" evidence="6">
    <location>
        <position position="14"/>
    </location>
    <ligand>
        <name>Zn(2+)</name>
        <dbReference type="ChEBI" id="CHEBI:29105"/>
    </ligand>
</feature>
<dbReference type="Pfam" id="PF04952">
    <property type="entry name" value="AstE_AspA_hybrid"/>
    <property type="match status" value="1"/>
</dbReference>
<evidence type="ECO:0000256" key="2">
    <source>
        <dbReference type="ARBA" id="ARBA00022723"/>
    </source>
</evidence>
<name>A0A2K8KK05_9GAMM</name>
<reference evidence="9 10" key="1">
    <citation type="journal article" date="2017" name="Environ. Microbiol.">
        <title>Genomic and physiological analyses of 'Reinekea forsetii' reveal a versatile opportunistic lifestyle during spring algae blooms.</title>
        <authorList>
            <person name="Avci B."/>
            <person name="Hahnke R.L."/>
            <person name="Chafee M."/>
            <person name="Fischer T."/>
            <person name="Gruber-Vodicka H."/>
            <person name="Tegetmeyer H.E."/>
            <person name="Harder J."/>
            <person name="Fuchs B.M."/>
            <person name="Amann R.I."/>
            <person name="Teeling H."/>
        </authorList>
    </citation>
    <scope>NUCLEOTIDE SEQUENCE [LARGE SCALE GENOMIC DNA]</scope>
    <source>
        <strain evidence="9 10">Hel1_31_D35</strain>
    </source>
</reference>
<dbReference type="Gene3D" id="2.20.25.160">
    <property type="match status" value="1"/>
</dbReference>
<feature type="binding site" evidence="6">
    <location>
        <position position="17"/>
    </location>
    <ligand>
        <name>Zn(2+)</name>
        <dbReference type="ChEBI" id="CHEBI:29105"/>
    </ligand>
</feature>
<sequence length="301" mass="33432">MPHIKQVAITGGTHGNELTGVHLLKHWRSDPAQVARSSFTTELHLTNPRANGLNRRYIDQDLNRQFSLDDLNNTALLGYEHQQAKALNALLGPKEDPRVDFVIDLHTTTANMGTSLIFNSEDPLVVGMAFYVQQQLPHAKLFMDPGERLSDTFLTSVGRYNGFLVEVGPVPQGLLRADVYNETQVVVMHCLDYLDAFNRGTLPNLAGQREGFCFVEKVVLPENEQGELTAMVHPDLQDRDYQPIAPGDPFFMTLAGDTLAYTGSKVVYGAFINEAAYYDAHVGLSLMDKIQIELKSEPTAD</sequence>
<evidence type="ECO:0000259" key="8">
    <source>
        <dbReference type="Pfam" id="PF24827"/>
    </source>
</evidence>
<evidence type="ECO:0000256" key="6">
    <source>
        <dbReference type="PIRSR" id="PIRSR018001-3"/>
    </source>
</evidence>
<dbReference type="PANTHER" id="PTHR15162:SF7">
    <property type="entry name" value="SUCCINYLGLUTAMATE DESUCCINYLASE"/>
    <property type="match status" value="1"/>
</dbReference>
<dbReference type="Proteomes" id="UP000229757">
    <property type="component" value="Chromosome"/>
</dbReference>
<dbReference type="Pfam" id="PF24827">
    <property type="entry name" value="AstE_AspA_cat"/>
    <property type="match status" value="1"/>
</dbReference>
<accession>A0A2K8KK05</accession>
<dbReference type="NCBIfam" id="NF002601">
    <property type="entry name" value="PRK02259.1"/>
    <property type="match status" value="1"/>
</dbReference>
<evidence type="ECO:0000256" key="5">
    <source>
        <dbReference type="PIRSR" id="PIRSR018001-1"/>
    </source>
</evidence>
<dbReference type="Gene3D" id="3.40.630.10">
    <property type="entry name" value="Zn peptidases"/>
    <property type="match status" value="1"/>
</dbReference>
<dbReference type="GO" id="GO:0016788">
    <property type="term" value="F:hydrolase activity, acting on ester bonds"/>
    <property type="evidence" value="ECO:0007669"/>
    <property type="project" value="InterPro"/>
</dbReference>
<dbReference type="InterPro" id="IPR016708">
    <property type="entry name" value="Aspartoacylase"/>
</dbReference>
<comment type="cofactor">
    <cofactor evidence="6">
        <name>Zn(2+)</name>
        <dbReference type="ChEBI" id="CHEBI:29105"/>
    </cofactor>
    <text evidence="6">Binds 1 zinc ion per subunit.</text>
</comment>
<dbReference type="InterPro" id="IPR055438">
    <property type="entry name" value="AstE_AspA_cat"/>
</dbReference>
<dbReference type="KEGG" id="rfo:REIFOR_00168"/>
<organism evidence="9 10">
    <name type="scientific">Reinekea forsetii</name>
    <dbReference type="NCBI Taxonomy" id="1336806"/>
    <lineage>
        <taxon>Bacteria</taxon>
        <taxon>Pseudomonadati</taxon>
        <taxon>Pseudomonadota</taxon>
        <taxon>Gammaproteobacteria</taxon>
        <taxon>Oceanospirillales</taxon>
        <taxon>Saccharospirillaceae</taxon>
        <taxon>Reinekea</taxon>
    </lineage>
</organism>
<evidence type="ECO:0000256" key="3">
    <source>
        <dbReference type="ARBA" id="ARBA00022801"/>
    </source>
</evidence>
<evidence type="ECO:0000259" key="7">
    <source>
        <dbReference type="Pfam" id="PF04952"/>
    </source>
</evidence>
<dbReference type="GO" id="GO:0046872">
    <property type="term" value="F:metal ion binding"/>
    <property type="evidence" value="ECO:0007669"/>
    <property type="project" value="UniProtKB-KW"/>
</dbReference>
<dbReference type="EMBL" id="CP011797">
    <property type="protein sequence ID" value="ATX75345.1"/>
    <property type="molecule type" value="Genomic_DNA"/>
</dbReference>
<dbReference type="OrthoDB" id="531770at2"/>
<dbReference type="RefSeq" id="WP_100255758.1">
    <property type="nucleotide sequence ID" value="NZ_CP011797.1"/>
</dbReference>
<evidence type="ECO:0000256" key="4">
    <source>
        <dbReference type="ARBA" id="ARBA00022833"/>
    </source>
</evidence>
<dbReference type="HAMAP" id="MF_00704">
    <property type="entry name" value="Aspartoacylase"/>
    <property type="match status" value="1"/>
</dbReference>
<feature type="active site" description="Proton donor/acceptor" evidence="5">
    <location>
        <position position="166"/>
    </location>
</feature>
<keyword evidence="4 6" id="KW-0862">Zinc</keyword>
<dbReference type="PIRSF" id="PIRSF018001">
    <property type="entry name" value="Aspartoacylase"/>
    <property type="match status" value="1"/>
</dbReference>
<dbReference type="SUPFAM" id="SSF53187">
    <property type="entry name" value="Zn-dependent exopeptidases"/>
    <property type="match status" value="1"/>
</dbReference>
<gene>
    <name evidence="9" type="ORF">REIFOR_00168</name>
</gene>
<dbReference type="PANTHER" id="PTHR15162">
    <property type="entry name" value="ASPARTOACYLASE"/>
    <property type="match status" value="1"/>
</dbReference>
<keyword evidence="10" id="KW-1185">Reference proteome</keyword>
<dbReference type="CDD" id="cd06909">
    <property type="entry name" value="M14_ASPA"/>
    <property type="match status" value="1"/>
</dbReference>
<dbReference type="AlphaFoldDB" id="A0A2K8KK05"/>
<dbReference type="EC" id="3.5.1.15" evidence="9"/>
<keyword evidence="2 6" id="KW-0479">Metal-binding</keyword>
<feature type="binding site" evidence="6">
    <location>
        <position position="106"/>
    </location>
    <ligand>
        <name>Zn(2+)</name>
        <dbReference type="ChEBI" id="CHEBI:29105"/>
    </ligand>
</feature>
<dbReference type="InterPro" id="IPR050178">
    <property type="entry name" value="AspA/AstE_fam"/>
</dbReference>
<evidence type="ECO:0000256" key="1">
    <source>
        <dbReference type="ARBA" id="ARBA00006173"/>
    </source>
</evidence>
<evidence type="ECO:0000313" key="10">
    <source>
        <dbReference type="Proteomes" id="UP000229757"/>
    </source>
</evidence>
<evidence type="ECO:0000313" key="9">
    <source>
        <dbReference type="EMBL" id="ATX75345.1"/>
    </source>
</evidence>
<dbReference type="InterPro" id="IPR007036">
    <property type="entry name" value="Aste_AspA_hybrid_dom"/>
</dbReference>